<protein>
    <recommendedName>
        <fullName evidence="3">CCHC-type domain-containing protein</fullName>
    </recommendedName>
</protein>
<dbReference type="GO" id="GO:0008270">
    <property type="term" value="F:zinc ion binding"/>
    <property type="evidence" value="ECO:0007669"/>
    <property type="project" value="UniProtKB-KW"/>
</dbReference>
<dbReference type="PANTHER" id="PTHR31286:SF167">
    <property type="entry name" value="OS09G0268800 PROTEIN"/>
    <property type="match status" value="1"/>
</dbReference>
<dbReference type="EMBL" id="JACGWM010000016">
    <property type="protein sequence ID" value="KAL0322092.1"/>
    <property type="molecule type" value="Genomic_DNA"/>
</dbReference>
<accession>A0AAW2LUX6</accession>
<evidence type="ECO:0000256" key="2">
    <source>
        <dbReference type="SAM" id="MobiDB-lite"/>
    </source>
</evidence>
<evidence type="ECO:0000313" key="4">
    <source>
        <dbReference type="EMBL" id="KAL0322092.1"/>
    </source>
</evidence>
<feature type="domain" description="CCHC-type" evidence="3">
    <location>
        <begin position="174"/>
        <end position="187"/>
    </location>
</feature>
<keyword evidence="1" id="KW-0479">Metal-binding</keyword>
<dbReference type="InterPro" id="IPR040256">
    <property type="entry name" value="At4g02000-like"/>
</dbReference>
<keyword evidence="1" id="KW-0862">Zinc</keyword>
<dbReference type="AlphaFoldDB" id="A0AAW2LUX6"/>
<reference evidence="4" key="2">
    <citation type="journal article" date="2024" name="Plant">
        <title>Genomic evolution and insights into agronomic trait innovations of Sesamum species.</title>
        <authorList>
            <person name="Miao H."/>
            <person name="Wang L."/>
            <person name="Qu L."/>
            <person name="Liu H."/>
            <person name="Sun Y."/>
            <person name="Le M."/>
            <person name="Wang Q."/>
            <person name="Wei S."/>
            <person name="Zheng Y."/>
            <person name="Lin W."/>
            <person name="Duan Y."/>
            <person name="Cao H."/>
            <person name="Xiong S."/>
            <person name="Wang X."/>
            <person name="Wei L."/>
            <person name="Li C."/>
            <person name="Ma Q."/>
            <person name="Ju M."/>
            <person name="Zhao R."/>
            <person name="Li G."/>
            <person name="Mu C."/>
            <person name="Tian Q."/>
            <person name="Mei H."/>
            <person name="Zhang T."/>
            <person name="Gao T."/>
            <person name="Zhang H."/>
        </authorList>
    </citation>
    <scope>NUCLEOTIDE SEQUENCE</scope>
    <source>
        <strain evidence="4">KEN8</strain>
    </source>
</reference>
<reference evidence="4" key="1">
    <citation type="submission" date="2020-06" db="EMBL/GenBank/DDBJ databases">
        <authorList>
            <person name="Li T."/>
            <person name="Hu X."/>
            <person name="Zhang T."/>
            <person name="Song X."/>
            <person name="Zhang H."/>
            <person name="Dai N."/>
            <person name="Sheng W."/>
            <person name="Hou X."/>
            <person name="Wei L."/>
        </authorList>
    </citation>
    <scope>NUCLEOTIDE SEQUENCE</scope>
    <source>
        <strain evidence="4">KEN8</strain>
        <tissue evidence="4">Leaf</tissue>
    </source>
</reference>
<feature type="compositionally biased region" description="Polar residues" evidence="2">
    <location>
        <begin position="236"/>
        <end position="247"/>
    </location>
</feature>
<dbReference type="PANTHER" id="PTHR31286">
    <property type="entry name" value="GLYCINE-RICH CELL WALL STRUCTURAL PROTEIN 1.8-LIKE"/>
    <property type="match status" value="1"/>
</dbReference>
<dbReference type="InterPro" id="IPR025836">
    <property type="entry name" value="Zn_knuckle_CX2CX4HX4C"/>
</dbReference>
<proteinExistence type="predicted"/>
<name>A0AAW2LUX6_9LAMI</name>
<dbReference type="PROSITE" id="PS50158">
    <property type="entry name" value="ZF_CCHC"/>
    <property type="match status" value="1"/>
</dbReference>
<evidence type="ECO:0000259" key="3">
    <source>
        <dbReference type="PROSITE" id="PS50158"/>
    </source>
</evidence>
<dbReference type="GO" id="GO:0003676">
    <property type="term" value="F:nucleic acid binding"/>
    <property type="evidence" value="ECO:0007669"/>
    <property type="project" value="InterPro"/>
</dbReference>
<keyword evidence="1" id="KW-0863">Zinc-finger</keyword>
<dbReference type="Pfam" id="PF14392">
    <property type="entry name" value="zf-CCHC_4"/>
    <property type="match status" value="1"/>
</dbReference>
<feature type="region of interest" description="Disordered" evidence="2">
    <location>
        <begin position="218"/>
        <end position="251"/>
    </location>
</feature>
<dbReference type="InterPro" id="IPR001878">
    <property type="entry name" value="Znf_CCHC"/>
</dbReference>
<sequence length="476" mass="52590">MEANLGRLSLSLTLTAEEKIGVLCPAGLWHTDALVRDFFVVCHLVSSKSFPPEALQSTLRAAFNPVKGMDFKLLKVEVNDDPKMIDLSSCDFHIHIHSLPMEKMNQEVASFIGNKLGIFKEVELDRNGEIWGSSVRIRVSIDVSKPLKRALKLRIVLGDENLVTFTYERLQNFCYLCGCLGHLSHQCEIQLQEGFSDLGDKTPYGNWLRATAPLSSRGRISENGVRDSGGIPRHPTFTSRNSLQSQPELPPPRRGSAIFGNFGDPWIVQHLQSLIRANNPSLVFLAETKCTSSCIESVKRSLDMNGIYVPSRGIFGASPASMVNWTPVKGIVPSLFYLASMLSHSGPGSALGTLMKYWINPKSAPTTVRPLFDKACANSGLSSLFPDVSINHVPMTCSDHAALLIRLADTQGFGSKASWPWRFEAAWLQSAQCEQVVADSWMSALRNIQETVLSNQIACCQANLKRWSLVLRGDKK</sequence>
<comment type="caution">
    <text evidence="4">The sequence shown here is derived from an EMBL/GenBank/DDBJ whole genome shotgun (WGS) entry which is preliminary data.</text>
</comment>
<evidence type="ECO:0000256" key="1">
    <source>
        <dbReference type="PROSITE-ProRule" id="PRU00047"/>
    </source>
</evidence>
<gene>
    <name evidence="4" type="ORF">Scaly_2505600</name>
</gene>
<organism evidence="4">
    <name type="scientific">Sesamum calycinum</name>
    <dbReference type="NCBI Taxonomy" id="2727403"/>
    <lineage>
        <taxon>Eukaryota</taxon>
        <taxon>Viridiplantae</taxon>
        <taxon>Streptophyta</taxon>
        <taxon>Embryophyta</taxon>
        <taxon>Tracheophyta</taxon>
        <taxon>Spermatophyta</taxon>
        <taxon>Magnoliopsida</taxon>
        <taxon>eudicotyledons</taxon>
        <taxon>Gunneridae</taxon>
        <taxon>Pentapetalae</taxon>
        <taxon>asterids</taxon>
        <taxon>lamiids</taxon>
        <taxon>Lamiales</taxon>
        <taxon>Pedaliaceae</taxon>
        <taxon>Sesamum</taxon>
    </lineage>
</organism>